<organism evidence="14 15">
    <name type="scientific">Trichodelitschia bisporula</name>
    <dbReference type="NCBI Taxonomy" id="703511"/>
    <lineage>
        <taxon>Eukaryota</taxon>
        <taxon>Fungi</taxon>
        <taxon>Dikarya</taxon>
        <taxon>Ascomycota</taxon>
        <taxon>Pezizomycotina</taxon>
        <taxon>Dothideomycetes</taxon>
        <taxon>Dothideomycetes incertae sedis</taxon>
        <taxon>Phaeotrichales</taxon>
        <taxon>Phaeotrichaceae</taxon>
        <taxon>Trichodelitschia</taxon>
    </lineage>
</organism>
<feature type="domain" description="Bacterial bifunctional deaminase-reductase C-terminal" evidence="13">
    <location>
        <begin position="31"/>
        <end position="257"/>
    </location>
</feature>
<evidence type="ECO:0000256" key="12">
    <source>
        <dbReference type="ARBA" id="ARBA00049020"/>
    </source>
</evidence>
<name>A0A6G1HW01_9PEZI</name>
<dbReference type="Pfam" id="PF01872">
    <property type="entry name" value="RibD_C"/>
    <property type="match status" value="1"/>
</dbReference>
<protein>
    <recommendedName>
        <fullName evidence="5">2,5-diamino-6-ribosylamino-4(3H)-pyrimidinone 5'-phosphate reductase</fullName>
        <ecNumber evidence="4">1.1.1.302</ecNumber>
    </recommendedName>
    <alternativeName>
        <fullName evidence="10">2,5-diamino-6-(5-phospho-D-ribosylamino)pyrimidin-4(3H)-one reductase</fullName>
    </alternativeName>
    <alternativeName>
        <fullName evidence="9">2,5-diamino-6-ribitylamino-4(3H)-pyrimidinone 5'-phosphate synthase</fullName>
    </alternativeName>
</protein>
<sequence length="265" mass="28363">MPPKPPLVLPPDVPSYLSPFLPSLITSPSSPFLTLTYATSLDSALSFLDSQTPLSGPETKAMTHYLRTKHQAILIGANTAVIDDPALNARLPETTLSSQPRPIILDPRGRWDVSRSQVLALARAGRGKAPWVITRKATSVPPEWEAALQGVGGQYIRLASSPDIDDRGRIKWRDIMSALAECGIESVMVEGGASVINGLLAPENINFVGAVVVTLAPVWLGEGGVAVAPGARHNKGVRVPVARLKDVVWRQFGQDVVMCGRVRGD</sequence>
<evidence type="ECO:0000256" key="7">
    <source>
        <dbReference type="ARBA" id="ARBA00022857"/>
    </source>
</evidence>
<evidence type="ECO:0000256" key="6">
    <source>
        <dbReference type="ARBA" id="ARBA00022619"/>
    </source>
</evidence>
<dbReference type="InterPro" id="IPR050765">
    <property type="entry name" value="Riboflavin_Biosynth_HTPR"/>
</dbReference>
<dbReference type="PANTHER" id="PTHR38011">
    <property type="entry name" value="DIHYDROFOLATE REDUCTASE FAMILY PROTEIN (AFU_ORTHOLOGUE AFUA_8G06820)"/>
    <property type="match status" value="1"/>
</dbReference>
<dbReference type="InterPro" id="IPR024072">
    <property type="entry name" value="DHFR-like_dom_sf"/>
</dbReference>
<accession>A0A6G1HW01</accession>
<dbReference type="AlphaFoldDB" id="A0A6G1HW01"/>
<evidence type="ECO:0000259" key="13">
    <source>
        <dbReference type="Pfam" id="PF01872"/>
    </source>
</evidence>
<comment type="catalytic activity">
    <reaction evidence="12">
        <text>2,5-diamino-6-(1-D-ribitylamino)pyrimidin-4(3H)-one 5'-phosphate + NADP(+) = 2,5-diamino-6-(1-D-ribosylamino)pyrimidin-4(3H)-one 5'-phosphate + NADPH + H(+)</text>
        <dbReference type="Rhea" id="RHEA:27278"/>
        <dbReference type="ChEBI" id="CHEBI:15378"/>
        <dbReference type="ChEBI" id="CHEBI:57783"/>
        <dbReference type="ChEBI" id="CHEBI:58349"/>
        <dbReference type="ChEBI" id="CHEBI:58890"/>
        <dbReference type="ChEBI" id="CHEBI:59545"/>
        <dbReference type="EC" id="1.1.1.302"/>
    </reaction>
</comment>
<dbReference type="InterPro" id="IPR002734">
    <property type="entry name" value="RibDG_C"/>
</dbReference>
<keyword evidence="6" id="KW-0686">Riboflavin biosynthesis</keyword>
<evidence type="ECO:0000256" key="5">
    <source>
        <dbReference type="ARBA" id="ARBA00015035"/>
    </source>
</evidence>
<evidence type="ECO:0000256" key="2">
    <source>
        <dbReference type="ARBA" id="ARBA00005104"/>
    </source>
</evidence>
<comment type="pathway">
    <text evidence="2">Cofactor biosynthesis; riboflavin biosynthesis.</text>
</comment>
<dbReference type="GO" id="GO:0008703">
    <property type="term" value="F:5-amino-6-(5-phosphoribosylamino)uracil reductase activity"/>
    <property type="evidence" value="ECO:0007669"/>
    <property type="project" value="InterPro"/>
</dbReference>
<keyword evidence="7" id="KW-0521">NADP</keyword>
<gene>
    <name evidence="14" type="ORF">EJ06DRAFT_477363</name>
</gene>
<reference evidence="14" key="1">
    <citation type="journal article" date="2020" name="Stud. Mycol.">
        <title>101 Dothideomycetes genomes: a test case for predicting lifestyles and emergence of pathogens.</title>
        <authorList>
            <person name="Haridas S."/>
            <person name="Albert R."/>
            <person name="Binder M."/>
            <person name="Bloem J."/>
            <person name="Labutti K."/>
            <person name="Salamov A."/>
            <person name="Andreopoulos B."/>
            <person name="Baker S."/>
            <person name="Barry K."/>
            <person name="Bills G."/>
            <person name="Bluhm B."/>
            <person name="Cannon C."/>
            <person name="Castanera R."/>
            <person name="Culley D."/>
            <person name="Daum C."/>
            <person name="Ezra D."/>
            <person name="Gonzalez J."/>
            <person name="Henrissat B."/>
            <person name="Kuo A."/>
            <person name="Liang C."/>
            <person name="Lipzen A."/>
            <person name="Lutzoni F."/>
            <person name="Magnuson J."/>
            <person name="Mondo S."/>
            <person name="Nolan M."/>
            <person name="Ohm R."/>
            <person name="Pangilinan J."/>
            <person name="Park H.-J."/>
            <person name="Ramirez L."/>
            <person name="Alfaro M."/>
            <person name="Sun H."/>
            <person name="Tritt A."/>
            <person name="Yoshinaga Y."/>
            <person name="Zwiers L.-H."/>
            <person name="Turgeon B."/>
            <person name="Goodwin S."/>
            <person name="Spatafora J."/>
            <person name="Crous P."/>
            <person name="Grigoriev I."/>
        </authorList>
    </citation>
    <scope>NUCLEOTIDE SEQUENCE</scope>
    <source>
        <strain evidence="14">CBS 262.69</strain>
    </source>
</reference>
<comment type="catalytic activity">
    <reaction evidence="11">
        <text>2,5-diamino-6-(1-D-ribitylamino)pyrimidin-4(3H)-one 5'-phosphate + NAD(+) = 2,5-diamino-6-(1-D-ribosylamino)pyrimidin-4(3H)-one 5'-phosphate + NADH + H(+)</text>
        <dbReference type="Rhea" id="RHEA:27274"/>
        <dbReference type="ChEBI" id="CHEBI:15378"/>
        <dbReference type="ChEBI" id="CHEBI:57540"/>
        <dbReference type="ChEBI" id="CHEBI:57945"/>
        <dbReference type="ChEBI" id="CHEBI:58890"/>
        <dbReference type="ChEBI" id="CHEBI:59545"/>
        <dbReference type="EC" id="1.1.1.302"/>
    </reaction>
</comment>
<dbReference type="GO" id="GO:0009231">
    <property type="term" value="P:riboflavin biosynthetic process"/>
    <property type="evidence" value="ECO:0007669"/>
    <property type="project" value="UniProtKB-KW"/>
</dbReference>
<evidence type="ECO:0000256" key="4">
    <source>
        <dbReference type="ARBA" id="ARBA00012851"/>
    </source>
</evidence>
<keyword evidence="15" id="KW-1185">Reference proteome</keyword>
<keyword evidence="8" id="KW-0560">Oxidoreductase</keyword>
<comment type="function">
    <text evidence="1">Catalyzes an early step in riboflavin biosynthesis, the NADPH-dependent reduction of the ribose side chain of 2,5-diamino-6-ribosylamino-4(3H)-pyrimidinone 5'-phosphate, yielding 2,5-diamino-6-ribitylamino-4(3H)-pyrimidinone 5'-phosphate.</text>
</comment>
<dbReference type="SUPFAM" id="SSF53597">
    <property type="entry name" value="Dihydrofolate reductase-like"/>
    <property type="match status" value="1"/>
</dbReference>
<evidence type="ECO:0000256" key="11">
    <source>
        <dbReference type="ARBA" id="ARBA00047550"/>
    </source>
</evidence>
<evidence type="ECO:0000313" key="15">
    <source>
        <dbReference type="Proteomes" id="UP000799640"/>
    </source>
</evidence>
<dbReference type="EMBL" id="ML996695">
    <property type="protein sequence ID" value="KAF2400200.1"/>
    <property type="molecule type" value="Genomic_DNA"/>
</dbReference>
<evidence type="ECO:0000256" key="8">
    <source>
        <dbReference type="ARBA" id="ARBA00023002"/>
    </source>
</evidence>
<dbReference type="Proteomes" id="UP000799640">
    <property type="component" value="Unassembled WGS sequence"/>
</dbReference>
<evidence type="ECO:0000256" key="10">
    <source>
        <dbReference type="ARBA" id="ARBA00031630"/>
    </source>
</evidence>
<dbReference type="Gene3D" id="3.40.430.10">
    <property type="entry name" value="Dihydrofolate Reductase, subunit A"/>
    <property type="match status" value="1"/>
</dbReference>
<proteinExistence type="inferred from homology"/>
<evidence type="ECO:0000313" key="14">
    <source>
        <dbReference type="EMBL" id="KAF2400200.1"/>
    </source>
</evidence>
<comment type="similarity">
    <text evidence="3">Belongs to the HTP reductase family.</text>
</comment>
<evidence type="ECO:0000256" key="9">
    <source>
        <dbReference type="ARBA" id="ARBA00030073"/>
    </source>
</evidence>
<evidence type="ECO:0000256" key="3">
    <source>
        <dbReference type="ARBA" id="ARBA00009723"/>
    </source>
</evidence>
<evidence type="ECO:0000256" key="1">
    <source>
        <dbReference type="ARBA" id="ARBA00003555"/>
    </source>
</evidence>
<dbReference type="EC" id="1.1.1.302" evidence="4"/>
<dbReference type="OrthoDB" id="5432at2759"/>
<dbReference type="PANTHER" id="PTHR38011:SF7">
    <property type="entry name" value="2,5-DIAMINO-6-RIBOSYLAMINO-4(3H)-PYRIMIDINONE 5'-PHOSPHATE REDUCTASE"/>
    <property type="match status" value="1"/>
</dbReference>